<dbReference type="InterPro" id="IPR050272">
    <property type="entry name" value="Isochorismatase-like_hydrls"/>
</dbReference>
<proteinExistence type="inferred from homology"/>
<gene>
    <name evidence="4" type="ORF">LTR36_001776</name>
</gene>
<dbReference type="Proteomes" id="UP001324427">
    <property type="component" value="Unassembled WGS sequence"/>
</dbReference>
<keyword evidence="5" id="KW-1185">Reference proteome</keyword>
<dbReference type="InterPro" id="IPR000868">
    <property type="entry name" value="Isochorismatase-like_dom"/>
</dbReference>
<dbReference type="SUPFAM" id="SSF52499">
    <property type="entry name" value="Isochorismatase-like hydrolases"/>
    <property type="match status" value="1"/>
</dbReference>
<dbReference type="EMBL" id="JAVFHQ010000014">
    <property type="protein sequence ID" value="KAK4546559.1"/>
    <property type="molecule type" value="Genomic_DNA"/>
</dbReference>
<evidence type="ECO:0000313" key="5">
    <source>
        <dbReference type="Proteomes" id="UP001324427"/>
    </source>
</evidence>
<dbReference type="Gene3D" id="3.40.50.850">
    <property type="entry name" value="Isochorismatase-like"/>
    <property type="match status" value="1"/>
</dbReference>
<protein>
    <recommendedName>
        <fullName evidence="3">Isochorismatase-like domain-containing protein</fullName>
    </recommendedName>
</protein>
<evidence type="ECO:0000313" key="4">
    <source>
        <dbReference type="EMBL" id="KAK4546559.1"/>
    </source>
</evidence>
<organism evidence="4 5">
    <name type="scientific">Oleoguttula mirabilis</name>
    <dbReference type="NCBI Taxonomy" id="1507867"/>
    <lineage>
        <taxon>Eukaryota</taxon>
        <taxon>Fungi</taxon>
        <taxon>Dikarya</taxon>
        <taxon>Ascomycota</taxon>
        <taxon>Pezizomycotina</taxon>
        <taxon>Dothideomycetes</taxon>
        <taxon>Dothideomycetidae</taxon>
        <taxon>Mycosphaerellales</taxon>
        <taxon>Teratosphaeriaceae</taxon>
        <taxon>Oleoguttula</taxon>
    </lineage>
</organism>
<accession>A0AAV9JNH1</accession>
<dbReference type="Pfam" id="PF00857">
    <property type="entry name" value="Isochorismatase"/>
    <property type="match status" value="1"/>
</dbReference>
<dbReference type="AlphaFoldDB" id="A0AAV9JNH1"/>
<comment type="caution">
    <text evidence="4">The sequence shown here is derived from an EMBL/GenBank/DDBJ whole genome shotgun (WGS) entry which is preliminary data.</text>
</comment>
<evidence type="ECO:0000256" key="1">
    <source>
        <dbReference type="ARBA" id="ARBA00006336"/>
    </source>
</evidence>
<sequence>MAGNDDAKHHRGVIGNAKNFWLYSSKTGFDITHPPTPSSPPVTPNVTIQTTTTPITVDPAKSALVIIDMQNFFLSAAFGRTRGAGHEALDQLVDHAIPAARKAGIRIVWLNWGMTDQEIDEMPPAVTRAFGFDTLNDEEGILNGNVFEAKGAGNAVDKHGGRKHQGGHTVLEDGTKGRKYMGLGSECGVVHCPETGKEINAGRLLMRDAWNSALQTPLNRMYEEGAKLATRPDVWIHKNRMSGLWGGRTACEDFLEQEGIRTLFFTGVNTDQCVGGTYLDGFSKGYDCILLSDGAGTTSPEYAQQCIEYNAANTCGFSTSCKAFGEGVDAMEKGASADVSGGRADSGAAKQM</sequence>
<evidence type="ECO:0000256" key="2">
    <source>
        <dbReference type="ARBA" id="ARBA00022801"/>
    </source>
</evidence>
<dbReference type="PANTHER" id="PTHR43540">
    <property type="entry name" value="PEROXYUREIDOACRYLATE/UREIDOACRYLATE AMIDOHYDROLASE-RELATED"/>
    <property type="match status" value="1"/>
</dbReference>
<comment type="similarity">
    <text evidence="1">Belongs to the isochorismatase family.</text>
</comment>
<keyword evidence="2" id="KW-0378">Hydrolase</keyword>
<reference evidence="4 5" key="1">
    <citation type="submission" date="2021-11" db="EMBL/GenBank/DDBJ databases">
        <title>Black yeast isolated from Biological Soil Crust.</title>
        <authorList>
            <person name="Kurbessoian T."/>
        </authorList>
    </citation>
    <scope>NUCLEOTIDE SEQUENCE [LARGE SCALE GENOMIC DNA]</scope>
    <source>
        <strain evidence="4 5">CCFEE 5522</strain>
    </source>
</reference>
<evidence type="ECO:0000259" key="3">
    <source>
        <dbReference type="Pfam" id="PF00857"/>
    </source>
</evidence>
<feature type="domain" description="Isochorismatase-like" evidence="3">
    <location>
        <begin position="210"/>
        <end position="311"/>
    </location>
</feature>
<dbReference type="InterPro" id="IPR036380">
    <property type="entry name" value="Isochorismatase-like_sf"/>
</dbReference>
<dbReference type="PANTHER" id="PTHR43540:SF9">
    <property type="entry name" value="FAMILY HYDROLASE, PUTATIVE (AFU_ORTHOLOGUE AFUA_2G08700)-RELATED"/>
    <property type="match status" value="1"/>
</dbReference>
<dbReference type="GO" id="GO:0016787">
    <property type="term" value="F:hydrolase activity"/>
    <property type="evidence" value="ECO:0007669"/>
    <property type="project" value="UniProtKB-KW"/>
</dbReference>
<name>A0AAV9JNH1_9PEZI</name>